<accession>A0AAE6WJQ1</accession>
<dbReference type="EMBL" id="CP040853">
    <property type="protein sequence ID" value="QIA91099.1"/>
    <property type="molecule type" value="Genomic_DNA"/>
</dbReference>
<name>A0AAE6WJQ1_9LACO</name>
<gene>
    <name evidence="1" type="ORF">FEE40_12860</name>
</gene>
<organism evidence="1 2">
    <name type="scientific">Ligilactobacillus murinus</name>
    <dbReference type="NCBI Taxonomy" id="1622"/>
    <lineage>
        <taxon>Bacteria</taxon>
        <taxon>Bacillati</taxon>
        <taxon>Bacillota</taxon>
        <taxon>Bacilli</taxon>
        <taxon>Lactobacillales</taxon>
        <taxon>Lactobacillaceae</taxon>
        <taxon>Ligilactobacillus</taxon>
    </lineage>
</organism>
<dbReference type="RefSeq" id="WP_163587450.1">
    <property type="nucleotide sequence ID" value="NZ_CP040853.1"/>
</dbReference>
<dbReference type="Proteomes" id="UP000463931">
    <property type="component" value="Plasmid unnamed"/>
</dbReference>
<proteinExistence type="predicted"/>
<protein>
    <submittedName>
        <fullName evidence="1">Uncharacterized protein</fullName>
    </submittedName>
</protein>
<evidence type="ECO:0000313" key="2">
    <source>
        <dbReference type="Proteomes" id="UP000463931"/>
    </source>
</evidence>
<keyword evidence="1" id="KW-0614">Plasmid</keyword>
<reference evidence="1 2" key="1">
    <citation type="journal article" date="2019" name="Nat. Med.">
        <title>Preventing dysbiosis of the neonatal mouse intestinal microbiome protects against late-onset sepsis.</title>
        <authorList>
            <person name="Singer J.R."/>
            <person name="Blosser E.G."/>
            <person name="Zindl C.L."/>
            <person name="Silberger D.J."/>
            <person name="Conlan S."/>
            <person name="Laufer V.A."/>
            <person name="DiToro D."/>
            <person name="Deming C."/>
            <person name="Kumar R."/>
            <person name="Morrow C.D."/>
            <person name="Segre J.A."/>
            <person name="Gray M.J."/>
            <person name="Randolph D.A."/>
            <person name="Weaver C.T."/>
        </authorList>
    </citation>
    <scope>NUCLEOTIDE SEQUENCE [LARGE SCALE GENOMIC DNA]</scope>
    <source>
        <strain evidence="1 2">V10</strain>
    </source>
</reference>
<geneLocation type="plasmid" evidence="1 2">
    <name>unnamed</name>
</geneLocation>
<sequence>MSLNDLATASNEKRLQNIMRLQAGFRRQEFYTVSAAAKALGGYSYNTVLRWAKEGDVPLIGSNNKPVVELTEKNKPDWLDKL</sequence>
<dbReference type="AlphaFoldDB" id="A0AAE6WJQ1"/>
<evidence type="ECO:0000313" key="1">
    <source>
        <dbReference type="EMBL" id="QIA91099.1"/>
    </source>
</evidence>